<keyword evidence="2" id="KW-0479">Metal-binding</keyword>
<dbReference type="SFLD" id="SFLDG01065">
    <property type="entry name" value="anaerobic_coproporphyrinogen-I"/>
    <property type="match status" value="1"/>
</dbReference>
<name>A0A7C1H7T9_9BACT</name>
<reference evidence="6" key="1">
    <citation type="journal article" date="2020" name="mSystems">
        <title>Genome- and Community-Level Interaction Insights into Carbon Utilization and Element Cycling Functions of Hydrothermarchaeota in Hydrothermal Sediment.</title>
        <authorList>
            <person name="Zhou Z."/>
            <person name="Liu Y."/>
            <person name="Xu W."/>
            <person name="Pan J."/>
            <person name="Luo Z.H."/>
            <person name="Li M."/>
        </authorList>
    </citation>
    <scope>NUCLEOTIDE SEQUENCE [LARGE SCALE GENOMIC DNA]</scope>
    <source>
        <strain evidence="6">SpSt-1179</strain>
    </source>
</reference>
<dbReference type="GO" id="GO:0003824">
    <property type="term" value="F:catalytic activity"/>
    <property type="evidence" value="ECO:0007669"/>
    <property type="project" value="InterPro"/>
</dbReference>
<evidence type="ECO:0000313" key="6">
    <source>
        <dbReference type="EMBL" id="HDP77887.1"/>
    </source>
</evidence>
<dbReference type="GO" id="GO:0006779">
    <property type="term" value="P:porphyrin-containing compound biosynthetic process"/>
    <property type="evidence" value="ECO:0007669"/>
    <property type="project" value="TreeGrafter"/>
</dbReference>
<comment type="caution">
    <text evidence="6">The sequence shown here is derived from an EMBL/GenBank/DDBJ whole genome shotgun (WGS) entry which is preliminary data.</text>
</comment>
<protein>
    <submittedName>
        <fullName evidence="6">Radical SAM protein</fullName>
    </submittedName>
</protein>
<dbReference type="InterPro" id="IPR006638">
    <property type="entry name" value="Elp3/MiaA/NifB-like_rSAM"/>
</dbReference>
<dbReference type="InterPro" id="IPR034505">
    <property type="entry name" value="Coproporphyrinogen-III_oxidase"/>
</dbReference>
<dbReference type="PANTHER" id="PTHR13932:SF5">
    <property type="entry name" value="RADICAL S-ADENOSYL METHIONINE DOMAIN-CONTAINING PROTEIN 1, MITOCHONDRIAL"/>
    <property type="match status" value="1"/>
</dbReference>
<keyword evidence="3" id="KW-0408">Iron</keyword>
<evidence type="ECO:0000259" key="5">
    <source>
        <dbReference type="PROSITE" id="PS51918"/>
    </source>
</evidence>
<dbReference type="InterPro" id="IPR058240">
    <property type="entry name" value="rSAM_sf"/>
</dbReference>
<gene>
    <name evidence="6" type="ORF">ENN47_06855</name>
</gene>
<evidence type="ECO:0000256" key="3">
    <source>
        <dbReference type="ARBA" id="ARBA00023004"/>
    </source>
</evidence>
<dbReference type="AlphaFoldDB" id="A0A7C1H7T9"/>
<dbReference type="SUPFAM" id="SSF102114">
    <property type="entry name" value="Radical SAM enzymes"/>
    <property type="match status" value="1"/>
</dbReference>
<dbReference type="SMART" id="SM00729">
    <property type="entry name" value="Elp3"/>
    <property type="match status" value="1"/>
</dbReference>
<dbReference type="Proteomes" id="UP000886198">
    <property type="component" value="Unassembled WGS sequence"/>
</dbReference>
<evidence type="ECO:0000256" key="1">
    <source>
        <dbReference type="ARBA" id="ARBA00022691"/>
    </source>
</evidence>
<dbReference type="Pfam" id="PF04055">
    <property type="entry name" value="Radical_SAM"/>
    <property type="match status" value="1"/>
</dbReference>
<keyword evidence="4" id="KW-0411">Iron-sulfur</keyword>
<organism evidence="6">
    <name type="scientific">Mesotoga infera</name>
    <dbReference type="NCBI Taxonomy" id="1236046"/>
    <lineage>
        <taxon>Bacteria</taxon>
        <taxon>Thermotogati</taxon>
        <taxon>Thermotogota</taxon>
        <taxon>Thermotogae</taxon>
        <taxon>Kosmotogales</taxon>
        <taxon>Kosmotogaceae</taxon>
        <taxon>Mesotoga</taxon>
    </lineage>
</organism>
<dbReference type="GO" id="GO:0046872">
    <property type="term" value="F:metal ion binding"/>
    <property type="evidence" value="ECO:0007669"/>
    <property type="project" value="UniProtKB-KW"/>
</dbReference>
<dbReference type="SFLD" id="SFLDS00029">
    <property type="entry name" value="Radical_SAM"/>
    <property type="match status" value="1"/>
</dbReference>
<feature type="domain" description="Radical SAM core" evidence="5">
    <location>
        <begin position="26"/>
        <end position="248"/>
    </location>
</feature>
<dbReference type="InterPro" id="IPR007197">
    <property type="entry name" value="rSAM"/>
</dbReference>
<evidence type="ECO:0000256" key="2">
    <source>
        <dbReference type="ARBA" id="ARBA00022723"/>
    </source>
</evidence>
<dbReference type="GO" id="GO:0005737">
    <property type="term" value="C:cytoplasm"/>
    <property type="evidence" value="ECO:0007669"/>
    <property type="project" value="TreeGrafter"/>
</dbReference>
<accession>A0A7C1H7T9</accession>
<evidence type="ECO:0000256" key="4">
    <source>
        <dbReference type="ARBA" id="ARBA00023014"/>
    </source>
</evidence>
<sequence>MGLTERVMELGKRLFRIEEVDGRGPMAFDTPPGLYIHVPFCPDFCGFCPYNKIKYDSKLTGNYLIALKREADLERIGYFSSIYIGGGTPSYDLELLNGIVSHFREMTSGEIALEVHPADASSKRLEKIREIGVNFVSLGIQSFDDYTLNSMGRKRQDSGVSLNSIAETTSAGFDFVDVDLIFDYQLERRRIVEDLKTAISYGPEQVSVYPMMRFTDTAYKSTKNDPEKELDILEELENTALSNGYIRDSLWTFKKVDEGRKYSSVSREFFMGIGTSASSFNGKEFRTNTFSLEEYFSFLDTGKLPVRKTIKMKKFSAILYYSFWALYGGQLDLSRVEELFGRLPLRMGCLLNSATARGYLQREKEIIKPTMSGVRKLHIIEEWLTYNFIDQIWTDLRREARDHSVSSESLL</sequence>
<dbReference type="InterPro" id="IPR013785">
    <property type="entry name" value="Aldolase_TIM"/>
</dbReference>
<dbReference type="Gene3D" id="3.20.20.70">
    <property type="entry name" value="Aldolase class I"/>
    <property type="match status" value="1"/>
</dbReference>
<dbReference type="PROSITE" id="PS51918">
    <property type="entry name" value="RADICAL_SAM"/>
    <property type="match status" value="1"/>
</dbReference>
<dbReference type="CDD" id="cd01335">
    <property type="entry name" value="Radical_SAM"/>
    <property type="match status" value="1"/>
</dbReference>
<proteinExistence type="predicted"/>
<dbReference type="GO" id="GO:0051539">
    <property type="term" value="F:4 iron, 4 sulfur cluster binding"/>
    <property type="evidence" value="ECO:0007669"/>
    <property type="project" value="TreeGrafter"/>
</dbReference>
<keyword evidence="1" id="KW-0949">S-adenosyl-L-methionine</keyword>
<dbReference type="PANTHER" id="PTHR13932">
    <property type="entry name" value="COPROPORPHYRINIGEN III OXIDASE"/>
    <property type="match status" value="1"/>
</dbReference>
<dbReference type="EMBL" id="DSBT01000181">
    <property type="protein sequence ID" value="HDP77887.1"/>
    <property type="molecule type" value="Genomic_DNA"/>
</dbReference>